<dbReference type="AlphaFoldDB" id="A0A8J2JFL3"/>
<organism evidence="1 2">
    <name type="scientific">Allacma fusca</name>
    <dbReference type="NCBI Taxonomy" id="39272"/>
    <lineage>
        <taxon>Eukaryota</taxon>
        <taxon>Metazoa</taxon>
        <taxon>Ecdysozoa</taxon>
        <taxon>Arthropoda</taxon>
        <taxon>Hexapoda</taxon>
        <taxon>Collembola</taxon>
        <taxon>Symphypleona</taxon>
        <taxon>Sminthuridae</taxon>
        <taxon>Allacma</taxon>
    </lineage>
</organism>
<reference evidence="1" key="1">
    <citation type="submission" date="2021-06" db="EMBL/GenBank/DDBJ databases">
        <authorList>
            <person name="Hodson N. C."/>
            <person name="Mongue J. A."/>
            <person name="Jaron S. K."/>
        </authorList>
    </citation>
    <scope>NUCLEOTIDE SEQUENCE</scope>
</reference>
<gene>
    <name evidence="1" type="ORF">AFUS01_LOCUS2727</name>
</gene>
<feature type="non-terminal residue" evidence="1">
    <location>
        <position position="144"/>
    </location>
</feature>
<comment type="caution">
    <text evidence="1">The sequence shown here is derived from an EMBL/GenBank/DDBJ whole genome shotgun (WGS) entry which is preliminary data.</text>
</comment>
<sequence>VVSFSNCAQCLPRCTWVAYAHGVCTRLEGIGKATSEIGALRSGNADCEEFHGMFCGETGGTSPTPQKYPDEEHLAKGFGPRFGGGRPVGSSLFRWKSRTFARLSGSVERGAGRDPAAFFRDIVDLKVRMDPGHPGPVSPHKGTS</sequence>
<dbReference type="EMBL" id="CAJVCH010015768">
    <property type="protein sequence ID" value="CAG7680162.1"/>
    <property type="molecule type" value="Genomic_DNA"/>
</dbReference>
<keyword evidence="2" id="KW-1185">Reference proteome</keyword>
<proteinExistence type="predicted"/>
<accession>A0A8J2JFL3</accession>
<evidence type="ECO:0000313" key="1">
    <source>
        <dbReference type="EMBL" id="CAG7680162.1"/>
    </source>
</evidence>
<name>A0A8J2JFL3_9HEXA</name>
<protein>
    <submittedName>
        <fullName evidence="1">Uncharacterized protein</fullName>
    </submittedName>
</protein>
<dbReference type="Proteomes" id="UP000708208">
    <property type="component" value="Unassembled WGS sequence"/>
</dbReference>
<evidence type="ECO:0000313" key="2">
    <source>
        <dbReference type="Proteomes" id="UP000708208"/>
    </source>
</evidence>